<name>A0A6B8RHY4_9BACL</name>
<accession>A0A6B8RHY4</accession>
<evidence type="ECO:0000313" key="1">
    <source>
        <dbReference type="EMBL" id="QGQ95497.1"/>
    </source>
</evidence>
<proteinExistence type="predicted"/>
<evidence type="ECO:0000313" key="2">
    <source>
        <dbReference type="Proteomes" id="UP000426246"/>
    </source>
</evidence>
<dbReference type="RefSeq" id="WP_155700534.1">
    <property type="nucleotide sequence ID" value="NZ_CP034235.1"/>
</dbReference>
<protein>
    <submittedName>
        <fullName evidence="1">Uncharacterized protein</fullName>
    </submittedName>
</protein>
<reference evidence="2" key="1">
    <citation type="submission" date="2018-11" db="EMBL/GenBank/DDBJ databases">
        <title>Complete genome sequence of Paenibacillus sp. ML311-T8.</title>
        <authorList>
            <person name="Nam Y.-D."/>
            <person name="Kang J."/>
            <person name="Chung W.-H."/>
            <person name="Park Y.S."/>
        </authorList>
    </citation>
    <scope>NUCLEOTIDE SEQUENCE [LARGE SCALE GENOMIC DNA]</scope>
    <source>
        <strain evidence="2">ML311-T8</strain>
    </source>
</reference>
<dbReference type="KEGG" id="ppsc:EHS13_11710"/>
<organism evidence="1 2">
    <name type="scientific">Paenibacillus psychroresistens</name>
    <dbReference type="NCBI Taxonomy" id="1778678"/>
    <lineage>
        <taxon>Bacteria</taxon>
        <taxon>Bacillati</taxon>
        <taxon>Bacillota</taxon>
        <taxon>Bacilli</taxon>
        <taxon>Bacillales</taxon>
        <taxon>Paenibacillaceae</taxon>
        <taxon>Paenibacillus</taxon>
    </lineage>
</organism>
<dbReference type="EMBL" id="CP034235">
    <property type="protein sequence ID" value="QGQ95497.1"/>
    <property type="molecule type" value="Genomic_DNA"/>
</dbReference>
<dbReference type="Proteomes" id="UP000426246">
    <property type="component" value="Chromosome"/>
</dbReference>
<sequence>MSEYNLSFDEAIEKCFDNEGLIRGENFSNGNYVKNIDGMLVLINGSYSHKMIDDFLLTKSVYSQKYKLFSYPNSNPEHPSNI</sequence>
<gene>
    <name evidence="1" type="ORF">EHS13_11710</name>
</gene>
<dbReference type="AlphaFoldDB" id="A0A6B8RHY4"/>
<dbReference type="OrthoDB" id="9933622at2"/>
<keyword evidence="2" id="KW-1185">Reference proteome</keyword>